<dbReference type="EMBL" id="CP071503">
    <property type="protein sequence ID" value="QSX32013.1"/>
    <property type="molecule type" value="Genomic_DNA"/>
</dbReference>
<evidence type="ECO:0000313" key="5">
    <source>
        <dbReference type="EMBL" id="QSX32013.1"/>
    </source>
</evidence>
<proteinExistence type="inferred from homology"/>
<feature type="region of interest" description="Disordered" evidence="3">
    <location>
        <begin position="470"/>
        <end position="503"/>
    </location>
</feature>
<organism evidence="5 6">
    <name type="scientific">Shewanella avicenniae</name>
    <dbReference type="NCBI Taxonomy" id="2814294"/>
    <lineage>
        <taxon>Bacteria</taxon>
        <taxon>Pseudomonadati</taxon>
        <taxon>Pseudomonadota</taxon>
        <taxon>Gammaproteobacteria</taxon>
        <taxon>Alteromonadales</taxon>
        <taxon>Shewanellaceae</taxon>
        <taxon>Shewanella</taxon>
    </lineage>
</organism>
<evidence type="ECO:0000256" key="3">
    <source>
        <dbReference type="SAM" id="MobiDB-lite"/>
    </source>
</evidence>
<accession>A0ABX7QKM7</accession>
<dbReference type="Gene3D" id="3.50.80.20">
    <property type="entry name" value="D-Ala-D-Ala carboxypeptidase C, peptidase S13"/>
    <property type="match status" value="1"/>
</dbReference>
<feature type="compositionally biased region" description="Polar residues" evidence="3">
    <location>
        <begin position="477"/>
        <end position="497"/>
    </location>
</feature>
<dbReference type="GO" id="GO:0009002">
    <property type="term" value="F:serine-type D-Ala-D-Ala carboxypeptidase activity"/>
    <property type="evidence" value="ECO:0007669"/>
    <property type="project" value="UniProtKB-EC"/>
</dbReference>
<dbReference type="PANTHER" id="PTHR30023:SF0">
    <property type="entry name" value="PENICILLIN-SENSITIVE CARBOXYPEPTIDASE A"/>
    <property type="match status" value="1"/>
</dbReference>
<protein>
    <submittedName>
        <fullName evidence="5">D-alanyl-D-alanine carboxypeptidase/D-alanyl-D-alanine-endopeptidase</fullName>
        <ecNumber evidence="5">3.4.16.4</ecNumber>
    </submittedName>
</protein>
<evidence type="ECO:0000256" key="4">
    <source>
        <dbReference type="SAM" id="SignalP"/>
    </source>
</evidence>
<keyword evidence="5" id="KW-0121">Carboxypeptidase</keyword>
<keyword evidence="2 5" id="KW-0378">Hydrolase</keyword>
<name>A0ABX7QKM7_9GAMM</name>
<dbReference type="EC" id="3.4.16.4" evidence="5"/>
<keyword evidence="5" id="KW-0645">Protease</keyword>
<dbReference type="Proteomes" id="UP000662770">
    <property type="component" value="Chromosome"/>
</dbReference>
<evidence type="ECO:0000313" key="6">
    <source>
        <dbReference type="Proteomes" id="UP000662770"/>
    </source>
</evidence>
<evidence type="ECO:0000256" key="1">
    <source>
        <dbReference type="ARBA" id="ARBA00006096"/>
    </source>
</evidence>
<evidence type="ECO:0000256" key="2">
    <source>
        <dbReference type="ARBA" id="ARBA00022801"/>
    </source>
</evidence>
<dbReference type="RefSeq" id="WP_207353258.1">
    <property type="nucleotide sequence ID" value="NZ_CP071503.1"/>
</dbReference>
<feature type="chain" id="PRO_5045973255" evidence="4">
    <location>
        <begin position="23"/>
        <end position="503"/>
    </location>
</feature>
<feature type="signal peptide" evidence="4">
    <location>
        <begin position="1"/>
        <end position="22"/>
    </location>
</feature>
<dbReference type="InterPro" id="IPR012338">
    <property type="entry name" value="Beta-lactam/transpept-like"/>
</dbReference>
<comment type="similarity">
    <text evidence="1">Belongs to the peptidase S13 family.</text>
</comment>
<keyword evidence="6" id="KW-1185">Reference proteome</keyword>
<dbReference type="SUPFAM" id="SSF56601">
    <property type="entry name" value="beta-lactamase/transpeptidase-like"/>
    <property type="match status" value="1"/>
</dbReference>
<sequence length="503" mass="55069">MINLRRVLAAVLVIGVNPHVNADNANLLQDWQQLRPEHGQVSLILADPQGKRLIDSDSHKLLLPASTQKLLTAVAAATLLGDEFQFYTRLLYRGELKSGGLNGDLIIQFDGDPQLSAEQLGQLLQHLTDAGIKQINGDIIIANNDLAPQWAAGWLWDDLGVCFAAPVGKLVLDQNCVKGSLTANADNSSRLYLRYPLTVSNSAQYQPETPAALCKLHLQYHRSNQYQLSGCYQQKNPLPLEVAIVDPAAYIQAQIKQRFPRHVDLRGSIKIAATDIKDTKALLSFPSMPLRLLIIKMLTKSDNLIADALMKKLGEVKFGQYGFEFGAEAIKQTLEGLGIDLETANIVDGSGLSRYNQLTAAQLFQILLLIQQEPKLNWLISALPVAGESGTLKHKRGYLNPQLRGGVMAKTGSMTGVDNLAGFLRIDEQQPQLYPFVIMENGLSAAAYRPAKFSPPFLIFARNALQQAQKHQVAKQPATSKSQSSPTAEATNRSLNTPKAADN</sequence>
<dbReference type="InterPro" id="IPR000667">
    <property type="entry name" value="Peptidase_S13"/>
</dbReference>
<keyword evidence="4" id="KW-0732">Signal</keyword>
<dbReference type="Gene3D" id="3.40.710.10">
    <property type="entry name" value="DD-peptidase/beta-lactamase superfamily"/>
    <property type="match status" value="1"/>
</dbReference>
<dbReference type="PANTHER" id="PTHR30023">
    <property type="entry name" value="D-ALANYL-D-ALANINE CARBOXYPEPTIDASE"/>
    <property type="match status" value="1"/>
</dbReference>
<dbReference type="PRINTS" id="PR00922">
    <property type="entry name" value="DADACBPTASE3"/>
</dbReference>
<gene>
    <name evidence="5" type="primary">dacB</name>
    <name evidence="5" type="ORF">JYB87_09425</name>
</gene>
<dbReference type="Pfam" id="PF02113">
    <property type="entry name" value="Peptidase_S13"/>
    <property type="match status" value="1"/>
</dbReference>
<dbReference type="NCBIfam" id="TIGR00666">
    <property type="entry name" value="PBP4"/>
    <property type="match status" value="1"/>
</dbReference>
<reference evidence="5 6" key="1">
    <citation type="submission" date="2021-03" db="EMBL/GenBank/DDBJ databases">
        <title>Novel species identification of genus Shewanella.</title>
        <authorList>
            <person name="Liu G."/>
            <person name="Zhang Q."/>
        </authorList>
    </citation>
    <scope>NUCLEOTIDE SEQUENCE [LARGE SCALE GENOMIC DNA]</scope>
    <source>
        <strain evidence="5 6">FJAT-51800</strain>
    </source>
</reference>